<dbReference type="OrthoDB" id="6697152at2759"/>
<feature type="transmembrane region" description="Helical" evidence="1">
    <location>
        <begin position="68"/>
        <end position="92"/>
    </location>
</feature>
<dbReference type="AlphaFoldDB" id="A0A9P0JPS6"/>
<comment type="caution">
    <text evidence="2">The sequence shown here is derived from an EMBL/GenBank/DDBJ whole genome shotgun (WGS) entry which is preliminary data.</text>
</comment>
<name>A0A9P0JPS6_ACAOB</name>
<accession>A0A9P0JPS6</accession>
<evidence type="ECO:0000313" key="2">
    <source>
        <dbReference type="EMBL" id="CAH1957764.1"/>
    </source>
</evidence>
<organism evidence="2 3">
    <name type="scientific">Acanthoscelides obtectus</name>
    <name type="common">Bean weevil</name>
    <name type="synonym">Bruchus obtectus</name>
    <dbReference type="NCBI Taxonomy" id="200917"/>
    <lineage>
        <taxon>Eukaryota</taxon>
        <taxon>Metazoa</taxon>
        <taxon>Ecdysozoa</taxon>
        <taxon>Arthropoda</taxon>
        <taxon>Hexapoda</taxon>
        <taxon>Insecta</taxon>
        <taxon>Pterygota</taxon>
        <taxon>Neoptera</taxon>
        <taxon>Endopterygota</taxon>
        <taxon>Coleoptera</taxon>
        <taxon>Polyphaga</taxon>
        <taxon>Cucujiformia</taxon>
        <taxon>Chrysomeloidea</taxon>
        <taxon>Chrysomelidae</taxon>
        <taxon>Bruchinae</taxon>
        <taxon>Bruchini</taxon>
        <taxon>Acanthoscelides</taxon>
    </lineage>
</organism>
<dbReference type="EMBL" id="CAKOFQ010006672">
    <property type="protein sequence ID" value="CAH1957764.1"/>
    <property type="molecule type" value="Genomic_DNA"/>
</dbReference>
<evidence type="ECO:0000256" key="1">
    <source>
        <dbReference type="SAM" id="Phobius"/>
    </source>
</evidence>
<proteinExistence type="predicted"/>
<sequence>MRTSVSSLIKQAYCAQPNIHEIFHIKCPIICLVRCQMTHATDRFNQLDQNWRRRNNWSYKLWKYRWMLISWLLMSILMVSLFIYGTIVGAGLCANGGWRYSTYSYPCAKKFNFPGVLGGQSISII</sequence>
<protein>
    <submittedName>
        <fullName evidence="2">Uncharacterized protein</fullName>
    </submittedName>
</protein>
<keyword evidence="1" id="KW-0472">Membrane</keyword>
<gene>
    <name evidence="2" type="ORF">ACAOBT_LOCUS2284</name>
</gene>
<reference evidence="2" key="1">
    <citation type="submission" date="2022-03" db="EMBL/GenBank/DDBJ databases">
        <authorList>
            <person name="Sayadi A."/>
        </authorList>
    </citation>
    <scope>NUCLEOTIDE SEQUENCE</scope>
</reference>
<keyword evidence="3" id="KW-1185">Reference proteome</keyword>
<dbReference type="Proteomes" id="UP001152888">
    <property type="component" value="Unassembled WGS sequence"/>
</dbReference>
<keyword evidence="1" id="KW-1133">Transmembrane helix</keyword>
<evidence type="ECO:0000313" key="3">
    <source>
        <dbReference type="Proteomes" id="UP001152888"/>
    </source>
</evidence>
<keyword evidence="1" id="KW-0812">Transmembrane</keyword>